<dbReference type="EMBL" id="LNJE01000010">
    <property type="protein sequence ID" value="KYC57752.1"/>
    <property type="molecule type" value="Genomic_DNA"/>
</dbReference>
<reference evidence="2" key="1">
    <citation type="journal article" date="2016" name="ISME J.">
        <title>Chasing the elusive Euryarchaeota class WSA2: genomes reveal a uniquely fastidious methyl-reducing methanogen.</title>
        <authorList>
            <person name="Nobu M.K."/>
            <person name="Narihiro T."/>
            <person name="Kuroda K."/>
            <person name="Mei R."/>
            <person name="Liu W.T."/>
        </authorList>
    </citation>
    <scope>NUCLEOTIDE SEQUENCE [LARGE SCALE GENOMIC DNA]</scope>
    <source>
        <strain evidence="2">ADurb1213_Bin02801</strain>
    </source>
</reference>
<dbReference type="PANTHER" id="PTHR12521:SF0">
    <property type="entry name" value="ADP-RIBOSE GLYCOHYDROLASE OARD1"/>
    <property type="match status" value="1"/>
</dbReference>
<proteinExistence type="predicted"/>
<dbReference type="InterPro" id="IPR043472">
    <property type="entry name" value="Macro_dom-like"/>
</dbReference>
<sequence>MGSGAALAFKCKYPEMFDKYAELCKEEKLKLGNLWLYDVPNGNKKVLNVAIKEHWKHHVTYDTINEILLNFVFMHQVLGIKSVAFPILGQGNLNKQKVLNLMFQHLEKCKIPIEIYDFA</sequence>
<evidence type="ECO:0000313" key="2">
    <source>
        <dbReference type="EMBL" id="KYC57752.1"/>
    </source>
</evidence>
<feature type="domain" description="Macro" evidence="1">
    <location>
        <begin position="1"/>
        <end position="92"/>
    </location>
</feature>
<evidence type="ECO:0000259" key="1">
    <source>
        <dbReference type="Pfam" id="PF01661"/>
    </source>
</evidence>
<dbReference type="SUPFAM" id="SSF52949">
    <property type="entry name" value="Macro domain-like"/>
    <property type="match status" value="1"/>
</dbReference>
<organism evidence="2">
    <name type="scientific">Candidatus Methanofastidiosum methylothiophilum</name>
    <dbReference type="NCBI Taxonomy" id="1705564"/>
    <lineage>
        <taxon>Archaea</taxon>
        <taxon>Methanobacteriati</taxon>
        <taxon>Methanobacteriota</taxon>
        <taxon>Stenosarchaea group</taxon>
        <taxon>Candidatus Methanofastidiosia</taxon>
        <taxon>Candidatus Methanofastidiosales</taxon>
        <taxon>Candidatus Methanofastidiosaceae</taxon>
        <taxon>Candidatus Methanofastidiosum</taxon>
    </lineage>
</organism>
<dbReference type="GO" id="GO:0140291">
    <property type="term" value="P:peptidyl-glutamate ADP-deribosylation"/>
    <property type="evidence" value="ECO:0007669"/>
    <property type="project" value="TreeGrafter"/>
</dbReference>
<dbReference type="InterPro" id="IPR002589">
    <property type="entry name" value="Macro_dom"/>
</dbReference>
<gene>
    <name evidence="2" type="ORF">APG09_00997</name>
</gene>
<comment type="caution">
    <text evidence="2">The sequence shown here is derived from an EMBL/GenBank/DDBJ whole genome shotgun (WGS) entry which is preliminary data.</text>
</comment>
<dbReference type="InterPro" id="IPR050892">
    <property type="entry name" value="ADP-ribose_metab_enzymes"/>
</dbReference>
<protein>
    <submittedName>
        <fullName evidence="2">Macro domain protein</fullName>
    </submittedName>
</protein>
<dbReference type="Gene3D" id="3.40.220.10">
    <property type="entry name" value="Leucine Aminopeptidase, subunit E, domain 1"/>
    <property type="match status" value="1"/>
</dbReference>
<dbReference type="AlphaFoldDB" id="A0A150JKH4"/>
<accession>A0A150JKH4</accession>
<dbReference type="Pfam" id="PF01661">
    <property type="entry name" value="Macro"/>
    <property type="match status" value="1"/>
</dbReference>
<dbReference type="PANTHER" id="PTHR12521">
    <property type="entry name" value="PROTEIN C6ORF130"/>
    <property type="match status" value="1"/>
</dbReference>
<name>A0A150JKH4_9EURY</name>